<comment type="caution">
    <text evidence="1">The sequence shown here is derived from an EMBL/GenBank/DDBJ whole genome shotgun (WGS) entry which is preliminary data.</text>
</comment>
<sequence>APRARPLRGEQLLFQAELKLALDTHEVIHGFKRGGGAQILIWGDPDPVMGGDRLMLESTLEHEPHLGQTDWFTVRIPVSVPATATRMNVGFVHQANGVMQVRNPGLYRCAP</sequence>
<dbReference type="Proteomes" id="UP000259273">
    <property type="component" value="Unassembled WGS sequence"/>
</dbReference>
<gene>
    <name evidence="1" type="ORF">DCP75_13975</name>
</gene>
<reference evidence="1 2" key="1">
    <citation type="journal article" date="2018" name="Nat. Biotechnol.">
        <title>A standardized bacterial taxonomy based on genome phylogeny substantially revises the tree of life.</title>
        <authorList>
            <person name="Parks D.H."/>
            <person name="Chuvochina M."/>
            <person name="Waite D.W."/>
            <person name="Rinke C."/>
            <person name="Skarshewski A."/>
            <person name="Chaumeil P.A."/>
            <person name="Hugenholtz P."/>
        </authorList>
    </citation>
    <scope>NUCLEOTIDE SEQUENCE [LARGE SCALE GENOMIC DNA]</scope>
    <source>
        <strain evidence="1">UBA9158</strain>
    </source>
</reference>
<dbReference type="EMBL" id="DMND01000188">
    <property type="protein sequence ID" value="HAN28803.1"/>
    <property type="molecule type" value="Genomic_DNA"/>
</dbReference>
<organism evidence="1 2">
    <name type="scientific">Haliea salexigens</name>
    <dbReference type="NCBI Taxonomy" id="287487"/>
    <lineage>
        <taxon>Bacteria</taxon>
        <taxon>Pseudomonadati</taxon>
        <taxon>Pseudomonadota</taxon>
        <taxon>Gammaproteobacteria</taxon>
        <taxon>Cellvibrionales</taxon>
        <taxon>Halieaceae</taxon>
        <taxon>Haliea</taxon>
    </lineage>
</organism>
<dbReference type="STRING" id="1121937.GCA_000423125_02641"/>
<accession>A0A3C1KQP1</accession>
<name>A0A3C1KQP1_9GAMM</name>
<protein>
    <submittedName>
        <fullName evidence="1">Uncharacterized protein</fullName>
    </submittedName>
</protein>
<dbReference type="AlphaFoldDB" id="A0A3C1KQP1"/>
<feature type="non-terminal residue" evidence="1">
    <location>
        <position position="1"/>
    </location>
</feature>
<proteinExistence type="predicted"/>
<evidence type="ECO:0000313" key="2">
    <source>
        <dbReference type="Proteomes" id="UP000259273"/>
    </source>
</evidence>
<evidence type="ECO:0000313" key="1">
    <source>
        <dbReference type="EMBL" id="HAN28803.1"/>
    </source>
</evidence>